<feature type="domain" description="Glycosyl transferase family 1" evidence="1">
    <location>
        <begin position="196"/>
        <end position="266"/>
    </location>
</feature>
<evidence type="ECO:0000259" key="1">
    <source>
        <dbReference type="Pfam" id="PF00534"/>
    </source>
</evidence>
<comment type="caution">
    <text evidence="2">The sequence shown here is derived from an EMBL/GenBank/DDBJ whole genome shotgun (WGS) entry which is preliminary data.</text>
</comment>
<dbReference type="EC" id="2.4.-.-" evidence="2"/>
<dbReference type="SUPFAM" id="SSF53756">
    <property type="entry name" value="UDP-Glycosyltransferase/glycogen phosphorylase"/>
    <property type="match status" value="1"/>
</dbReference>
<keyword evidence="2" id="KW-0328">Glycosyltransferase</keyword>
<sequence>MKKALFVDHQFHQKTRSADFFVDILRAAFDVQSYYLEPERQPDDGVLNAAAGVDIVILWQMDFLAPLFSAMGKPVIVIPMFDGSGGMPDVHWMFARKARFLNFSLVLNERIRMAGCKTMLLRYFPEPADEEKLPHFDKFDAFFWQRRPDHGIDFRLVDTLLGGELDSLHLHNAPDIVGNFVPTLPERTRYKFTQSTWFKDRAGYANCLNKANVFIAPRVAEGIGMALLEAMAAGKLVLAHDAPTNNEYISNWFNGILFNKNAPSAIQIRNHASRIARAGWRTVVEGRKQWLSSHSAIIEWVDKAETPPAIDMDHSVFLRDLWYSYYASLDEYVSFITRRLTVLGELSDLPYHRLLDALGEAQAEQIDPSLQLRDCALGSNGVLDLTNTDDRFIGEGWSNAEPEWRWAVGNRSEIHFSGLDAGEGRVRTCFTASSLPQLGKWVQCTILLNEQIVHEERIKPGWADYHFEFDAELLRHENRFVLCFDKATALPTDNRRLSVCFKQFNFSLDNS</sequence>
<dbReference type="InterPro" id="IPR001296">
    <property type="entry name" value="Glyco_trans_1"/>
</dbReference>
<dbReference type="Pfam" id="PF00534">
    <property type="entry name" value="Glycos_transf_1"/>
    <property type="match status" value="1"/>
</dbReference>
<evidence type="ECO:0000313" key="3">
    <source>
        <dbReference type="Proteomes" id="UP001216558"/>
    </source>
</evidence>
<dbReference type="Gene3D" id="3.40.50.2000">
    <property type="entry name" value="Glycogen Phosphorylase B"/>
    <property type="match status" value="1"/>
</dbReference>
<keyword evidence="3" id="KW-1185">Reference proteome</keyword>
<gene>
    <name evidence="2" type="ORF">OIK40_03875</name>
</gene>
<dbReference type="EMBL" id="JAQQXQ010000002">
    <property type="protein sequence ID" value="MDC8753777.1"/>
    <property type="molecule type" value="Genomic_DNA"/>
</dbReference>
<name>A0ABT5JQE8_9SPHN</name>
<dbReference type="GO" id="GO:0016757">
    <property type="term" value="F:glycosyltransferase activity"/>
    <property type="evidence" value="ECO:0007669"/>
    <property type="project" value="UniProtKB-KW"/>
</dbReference>
<organism evidence="2 3">
    <name type="scientific">Erythrobacter fulvus</name>
    <dbReference type="NCBI Taxonomy" id="2987523"/>
    <lineage>
        <taxon>Bacteria</taxon>
        <taxon>Pseudomonadati</taxon>
        <taxon>Pseudomonadota</taxon>
        <taxon>Alphaproteobacteria</taxon>
        <taxon>Sphingomonadales</taxon>
        <taxon>Erythrobacteraceae</taxon>
        <taxon>Erythrobacter/Porphyrobacter group</taxon>
        <taxon>Erythrobacter</taxon>
    </lineage>
</organism>
<dbReference type="RefSeq" id="WP_273676372.1">
    <property type="nucleotide sequence ID" value="NZ_JAQQXQ010000002.1"/>
</dbReference>
<reference evidence="2 3" key="1">
    <citation type="submission" date="2022-10" db="EMBL/GenBank/DDBJ databases">
        <title>Erythrobacter sp. sf7 Genome sequencing.</title>
        <authorList>
            <person name="Park S."/>
        </authorList>
    </citation>
    <scope>NUCLEOTIDE SEQUENCE [LARGE SCALE GENOMIC DNA]</scope>
    <source>
        <strain evidence="3">sf7</strain>
    </source>
</reference>
<protein>
    <submittedName>
        <fullName evidence="2">Glycosyltransferase</fullName>
        <ecNumber evidence="2">2.4.-.-</ecNumber>
    </submittedName>
</protein>
<dbReference type="Proteomes" id="UP001216558">
    <property type="component" value="Unassembled WGS sequence"/>
</dbReference>
<evidence type="ECO:0000313" key="2">
    <source>
        <dbReference type="EMBL" id="MDC8753777.1"/>
    </source>
</evidence>
<accession>A0ABT5JQE8</accession>
<keyword evidence="2" id="KW-0808">Transferase</keyword>
<proteinExistence type="predicted"/>